<dbReference type="EMBL" id="JBHTAX010000001">
    <property type="protein sequence ID" value="MFC7189761.1"/>
    <property type="molecule type" value="Genomic_DNA"/>
</dbReference>
<sequence>MGDPELAVVAAIHGDEPCGAHAIEALLEEEPNVKRPVKFIIANERALERGVRYTETDMNREFPGNRDAEVDERRLAYELLMELAGCTTLSLHSMRSEERPFAIVNTVGPIATAICPYLSVEAVVETAGLLGPSLVDYTPVVEVECGIQGTEQATINAKRIIREFLAATGVLLDNDVLDRCSVPVYRLREQLLKRESESTSCAFHVENFEPVLDGKPYATIDGRVLTADKLFYPVLMSGSEYTKQSGYAAELTGSLG</sequence>
<reference evidence="6 7" key="1">
    <citation type="journal article" date="2019" name="Int. J. Syst. Evol. Microbiol.">
        <title>The Global Catalogue of Microorganisms (GCM) 10K type strain sequencing project: providing services to taxonomists for standard genome sequencing and annotation.</title>
        <authorList>
            <consortium name="The Broad Institute Genomics Platform"/>
            <consortium name="The Broad Institute Genome Sequencing Center for Infectious Disease"/>
            <person name="Wu L."/>
            <person name="Ma J."/>
        </authorList>
    </citation>
    <scope>NUCLEOTIDE SEQUENCE [LARGE SCALE GENOMIC DNA]</scope>
    <source>
        <strain evidence="6 7">RDMS1</strain>
    </source>
</reference>
<protein>
    <submittedName>
        <fullName evidence="6">Succinylglutamate desuccinylase/aspartoacylase family protein</fullName>
    </submittedName>
</protein>
<dbReference type="Gene3D" id="3.40.630.10">
    <property type="entry name" value="Zn peptidases"/>
    <property type="match status" value="1"/>
</dbReference>
<dbReference type="RefSeq" id="WP_390205194.1">
    <property type="nucleotide sequence ID" value="NZ_JBHTAX010000001.1"/>
</dbReference>
<evidence type="ECO:0000259" key="5">
    <source>
        <dbReference type="Pfam" id="PF24827"/>
    </source>
</evidence>
<name>A0ABD5YNQ6_9EURY</name>
<evidence type="ECO:0000256" key="4">
    <source>
        <dbReference type="ARBA" id="ARBA00022833"/>
    </source>
</evidence>
<evidence type="ECO:0000313" key="7">
    <source>
        <dbReference type="Proteomes" id="UP001596417"/>
    </source>
</evidence>
<proteinExistence type="predicted"/>
<keyword evidence="7" id="KW-1185">Reference proteome</keyword>
<dbReference type="Proteomes" id="UP001596417">
    <property type="component" value="Unassembled WGS sequence"/>
</dbReference>
<dbReference type="PANTHER" id="PTHR15162:SF7">
    <property type="entry name" value="SUCCINYLGLUTAMATE DESUCCINYLASE"/>
    <property type="match status" value="1"/>
</dbReference>
<dbReference type="InterPro" id="IPR055438">
    <property type="entry name" value="AstE_AspA_cat"/>
</dbReference>
<keyword evidence="2" id="KW-0479">Metal-binding</keyword>
<evidence type="ECO:0000256" key="3">
    <source>
        <dbReference type="ARBA" id="ARBA00022801"/>
    </source>
</evidence>
<dbReference type="PANTHER" id="PTHR15162">
    <property type="entry name" value="ASPARTOACYLASE"/>
    <property type="match status" value="1"/>
</dbReference>
<comment type="cofactor">
    <cofactor evidence="1">
        <name>Zn(2+)</name>
        <dbReference type="ChEBI" id="CHEBI:29105"/>
    </cofactor>
</comment>
<gene>
    <name evidence="6" type="ORF">ACFQL7_07740</name>
</gene>
<feature type="domain" description="Succinylglutamate desuccinylase/Aspartoacylase catalytic" evidence="5">
    <location>
        <begin position="4"/>
        <end position="79"/>
    </location>
</feature>
<comment type="caution">
    <text evidence="6">The sequence shown here is derived from an EMBL/GenBank/DDBJ whole genome shotgun (WGS) entry which is preliminary data.</text>
</comment>
<dbReference type="GO" id="GO:0016787">
    <property type="term" value="F:hydrolase activity"/>
    <property type="evidence" value="ECO:0007669"/>
    <property type="project" value="UniProtKB-KW"/>
</dbReference>
<evidence type="ECO:0000256" key="2">
    <source>
        <dbReference type="ARBA" id="ARBA00022723"/>
    </source>
</evidence>
<evidence type="ECO:0000313" key="6">
    <source>
        <dbReference type="EMBL" id="MFC7189761.1"/>
    </source>
</evidence>
<dbReference type="Pfam" id="PF24827">
    <property type="entry name" value="AstE_AspA_cat"/>
    <property type="match status" value="1"/>
</dbReference>
<evidence type="ECO:0000256" key="1">
    <source>
        <dbReference type="ARBA" id="ARBA00001947"/>
    </source>
</evidence>
<dbReference type="InterPro" id="IPR050178">
    <property type="entry name" value="AspA/AstE_fam"/>
</dbReference>
<dbReference type="AlphaFoldDB" id="A0ABD5YNQ6"/>
<keyword evidence="4" id="KW-0862">Zinc</keyword>
<dbReference type="GO" id="GO:0046872">
    <property type="term" value="F:metal ion binding"/>
    <property type="evidence" value="ECO:0007669"/>
    <property type="project" value="UniProtKB-KW"/>
</dbReference>
<dbReference type="SUPFAM" id="SSF53187">
    <property type="entry name" value="Zn-dependent exopeptidases"/>
    <property type="match status" value="1"/>
</dbReference>
<keyword evidence="3" id="KW-0378">Hydrolase</keyword>
<accession>A0ABD5YNQ6</accession>
<organism evidence="6 7">
    <name type="scientific">Halocatena marina</name>
    <dbReference type="NCBI Taxonomy" id="2934937"/>
    <lineage>
        <taxon>Archaea</taxon>
        <taxon>Methanobacteriati</taxon>
        <taxon>Methanobacteriota</taxon>
        <taxon>Stenosarchaea group</taxon>
        <taxon>Halobacteria</taxon>
        <taxon>Halobacteriales</taxon>
        <taxon>Natronomonadaceae</taxon>
        <taxon>Halocatena</taxon>
    </lineage>
</organism>